<feature type="compositionally biased region" description="Acidic residues" evidence="2">
    <location>
        <begin position="139"/>
        <end position="149"/>
    </location>
</feature>
<feature type="region of interest" description="Disordered" evidence="2">
    <location>
        <begin position="118"/>
        <end position="149"/>
    </location>
</feature>
<dbReference type="GO" id="GO:0004497">
    <property type="term" value="F:monooxygenase activity"/>
    <property type="evidence" value="ECO:0007669"/>
    <property type="project" value="InterPro"/>
</dbReference>
<proteinExistence type="inferred from homology"/>
<accession>A0A6J4QZA1</accession>
<gene>
    <name evidence="3" type="ORF">AVDCRST_MAG28-3010</name>
</gene>
<dbReference type="EMBL" id="CADCVE010000071">
    <property type="protein sequence ID" value="CAA9459496.1"/>
    <property type="molecule type" value="Genomic_DNA"/>
</dbReference>
<dbReference type="InterPro" id="IPR036889">
    <property type="entry name" value="mOase_MmoB_DmpM_sf"/>
</dbReference>
<dbReference type="Pfam" id="PF02406">
    <property type="entry name" value="MmoB_DmpM"/>
    <property type="match status" value="1"/>
</dbReference>
<sequence length="149" mass="16816">MSEEQQSEERYQSDHSASNRVGITLSQSVEGNVIAEVMEEKEGVEVSHYPAMIRIDADNKLVFDLAEIQEALGDTDEFTSYDFQIEMATHYGRMVADDEQVVLFANPEDAAEELGFDLEELKDGQDEEEPDLELQRSEGEEEPDVNPPN</sequence>
<feature type="region of interest" description="Disordered" evidence="2">
    <location>
        <begin position="1"/>
        <end position="22"/>
    </location>
</feature>
<reference evidence="3" key="1">
    <citation type="submission" date="2020-02" db="EMBL/GenBank/DDBJ databases">
        <authorList>
            <person name="Meier V. D."/>
        </authorList>
    </citation>
    <scope>NUCLEOTIDE SEQUENCE</scope>
    <source>
        <strain evidence="3">AVDCRST_MAG28</strain>
    </source>
</reference>
<protein>
    <submittedName>
        <fullName evidence="3">Uncharacterized protein</fullName>
    </submittedName>
</protein>
<dbReference type="SUPFAM" id="SSF56029">
    <property type="entry name" value="Monooxygenase (hydroxylase) regulatory protein"/>
    <property type="match status" value="1"/>
</dbReference>
<name>A0A6J4QZA1_9ACTN</name>
<evidence type="ECO:0000256" key="1">
    <source>
        <dbReference type="ARBA" id="ARBA00006313"/>
    </source>
</evidence>
<dbReference type="InterPro" id="IPR003454">
    <property type="entry name" value="MOase_MmoB_DmpM"/>
</dbReference>
<comment type="similarity">
    <text evidence="1">Belongs to the TmoD/XamoD family.</text>
</comment>
<dbReference type="AlphaFoldDB" id="A0A6J4QZA1"/>
<dbReference type="Gene3D" id="3.90.56.10">
    <property type="entry name" value="Monooxygenase component MmoB/DmpM"/>
    <property type="match status" value="1"/>
</dbReference>
<evidence type="ECO:0000256" key="2">
    <source>
        <dbReference type="SAM" id="MobiDB-lite"/>
    </source>
</evidence>
<organism evidence="3">
    <name type="scientific">uncultured Rubrobacteraceae bacterium</name>
    <dbReference type="NCBI Taxonomy" id="349277"/>
    <lineage>
        <taxon>Bacteria</taxon>
        <taxon>Bacillati</taxon>
        <taxon>Actinomycetota</taxon>
        <taxon>Rubrobacteria</taxon>
        <taxon>Rubrobacterales</taxon>
        <taxon>Rubrobacteraceae</taxon>
        <taxon>environmental samples</taxon>
    </lineage>
</organism>
<evidence type="ECO:0000313" key="3">
    <source>
        <dbReference type="EMBL" id="CAA9459496.1"/>
    </source>
</evidence>